<dbReference type="EMBL" id="ML119128">
    <property type="protein sequence ID" value="RPB12462.1"/>
    <property type="molecule type" value="Genomic_DNA"/>
</dbReference>
<dbReference type="InterPro" id="IPR004827">
    <property type="entry name" value="bZIP"/>
</dbReference>
<dbReference type="PANTHER" id="PTHR40621:SF7">
    <property type="entry name" value="BZIP DOMAIN-CONTAINING PROTEIN"/>
    <property type="match status" value="1"/>
</dbReference>
<sequence>MSGDSQSPVAISSPMSAYSPGPPTLAPRAVSVMSHDTPSPAGVVTHKEWIVPPRPKPGRKPATDTPPTKRKAQNRAAQRAFRERRAARVNELEDKLKEVELETSTQITEYQEQVNQLAMNNAELAKENNLYKTKVECLQKELELLRQVKANEQQQQQQHSSAPVASFNSVQVASPAPSSHENPCSSNCACTDDLDRILCDKKSPPSDILGSAPLPAPSVPIRRRSNRNKAASEFPQNPDPLGCGRCSREGNCACITEAVEAAYPVKRPTSPSENTPKRTRISSNVGLTPPDELETDFTYMTKPPPPPPSFSGSPVISHMPADPCGFCSDGTHCVCAEAAANAMMNMDDDEEDSEEHHSTKLPPLLSNLTPPRGDQSLEGHNVEKPMPLYPPMTKSTGSGCPPGGCAQCKNDPMSTLFCQSVATKVKSRPAGAPAGCCGGGCCGDKQSPKDTTDEKGTFIPASAAYQALSRHRGFEEATADLGSLLRPLMVRSGDGRCPQVEVSSVRDVLKQLDRRFGSDAA</sequence>
<dbReference type="PANTHER" id="PTHR40621">
    <property type="entry name" value="TRANSCRIPTION FACTOR KAPC-RELATED"/>
    <property type="match status" value="1"/>
</dbReference>
<evidence type="ECO:0000313" key="6">
    <source>
        <dbReference type="Proteomes" id="UP000277580"/>
    </source>
</evidence>
<organism evidence="5 6">
    <name type="scientific">Morchella conica CCBAS932</name>
    <dbReference type="NCBI Taxonomy" id="1392247"/>
    <lineage>
        <taxon>Eukaryota</taxon>
        <taxon>Fungi</taxon>
        <taxon>Dikarya</taxon>
        <taxon>Ascomycota</taxon>
        <taxon>Pezizomycotina</taxon>
        <taxon>Pezizomycetes</taxon>
        <taxon>Pezizales</taxon>
        <taxon>Morchellaceae</taxon>
        <taxon>Morchella</taxon>
    </lineage>
</organism>
<keyword evidence="2" id="KW-0539">Nucleus</keyword>
<dbReference type="AlphaFoldDB" id="A0A3N4KT39"/>
<gene>
    <name evidence="5" type="ORF">P167DRAFT_535806</name>
</gene>
<dbReference type="SUPFAM" id="SSF57959">
    <property type="entry name" value="Leucine zipper domain"/>
    <property type="match status" value="1"/>
</dbReference>
<dbReference type="Proteomes" id="UP000277580">
    <property type="component" value="Unassembled WGS sequence"/>
</dbReference>
<evidence type="ECO:0000256" key="1">
    <source>
        <dbReference type="ARBA" id="ARBA00004123"/>
    </source>
</evidence>
<comment type="subcellular location">
    <subcellularLocation>
        <location evidence="1">Nucleus</location>
    </subcellularLocation>
</comment>
<protein>
    <recommendedName>
        <fullName evidence="4">BZIP domain-containing protein</fullName>
    </recommendedName>
</protein>
<dbReference type="Pfam" id="PF10297">
    <property type="entry name" value="Hap4_Hap_bind"/>
    <property type="match status" value="1"/>
</dbReference>
<dbReference type="InParanoid" id="A0A3N4KT39"/>
<feature type="region of interest" description="Disordered" evidence="3">
    <location>
        <begin position="151"/>
        <end position="185"/>
    </location>
</feature>
<dbReference type="GO" id="GO:0001228">
    <property type="term" value="F:DNA-binding transcription activator activity, RNA polymerase II-specific"/>
    <property type="evidence" value="ECO:0007669"/>
    <property type="project" value="TreeGrafter"/>
</dbReference>
<evidence type="ECO:0000259" key="4">
    <source>
        <dbReference type="PROSITE" id="PS00036"/>
    </source>
</evidence>
<dbReference type="SMART" id="SM00338">
    <property type="entry name" value="BRLZ"/>
    <property type="match status" value="1"/>
</dbReference>
<evidence type="ECO:0000256" key="3">
    <source>
        <dbReference type="SAM" id="MobiDB-lite"/>
    </source>
</evidence>
<keyword evidence="6" id="KW-1185">Reference proteome</keyword>
<dbReference type="STRING" id="1392247.A0A3N4KT39"/>
<proteinExistence type="predicted"/>
<dbReference type="InterPro" id="IPR050936">
    <property type="entry name" value="AP-1-like"/>
</dbReference>
<evidence type="ECO:0000256" key="2">
    <source>
        <dbReference type="ARBA" id="ARBA00023242"/>
    </source>
</evidence>
<dbReference type="OrthoDB" id="5374328at2759"/>
<reference evidence="5 6" key="1">
    <citation type="journal article" date="2018" name="Nat. Ecol. Evol.">
        <title>Pezizomycetes genomes reveal the molecular basis of ectomycorrhizal truffle lifestyle.</title>
        <authorList>
            <person name="Murat C."/>
            <person name="Payen T."/>
            <person name="Noel B."/>
            <person name="Kuo A."/>
            <person name="Morin E."/>
            <person name="Chen J."/>
            <person name="Kohler A."/>
            <person name="Krizsan K."/>
            <person name="Balestrini R."/>
            <person name="Da Silva C."/>
            <person name="Montanini B."/>
            <person name="Hainaut M."/>
            <person name="Levati E."/>
            <person name="Barry K.W."/>
            <person name="Belfiori B."/>
            <person name="Cichocki N."/>
            <person name="Clum A."/>
            <person name="Dockter R.B."/>
            <person name="Fauchery L."/>
            <person name="Guy J."/>
            <person name="Iotti M."/>
            <person name="Le Tacon F."/>
            <person name="Lindquist E.A."/>
            <person name="Lipzen A."/>
            <person name="Malagnac F."/>
            <person name="Mello A."/>
            <person name="Molinier V."/>
            <person name="Miyauchi S."/>
            <person name="Poulain J."/>
            <person name="Riccioni C."/>
            <person name="Rubini A."/>
            <person name="Sitrit Y."/>
            <person name="Splivallo R."/>
            <person name="Traeger S."/>
            <person name="Wang M."/>
            <person name="Zifcakova L."/>
            <person name="Wipf D."/>
            <person name="Zambonelli A."/>
            <person name="Paolocci F."/>
            <person name="Nowrousian M."/>
            <person name="Ottonello S."/>
            <person name="Baldrian P."/>
            <person name="Spatafora J.W."/>
            <person name="Henrissat B."/>
            <person name="Nagy L.G."/>
            <person name="Aury J.M."/>
            <person name="Wincker P."/>
            <person name="Grigoriev I.V."/>
            <person name="Bonfante P."/>
            <person name="Martin F.M."/>
        </authorList>
    </citation>
    <scope>NUCLEOTIDE SEQUENCE [LARGE SCALE GENOMIC DNA]</scope>
    <source>
        <strain evidence="5 6">CCBAS932</strain>
    </source>
</reference>
<feature type="domain" description="BZIP" evidence="4">
    <location>
        <begin position="69"/>
        <end position="84"/>
    </location>
</feature>
<feature type="region of interest" description="Disordered" evidence="3">
    <location>
        <begin position="1"/>
        <end position="83"/>
    </location>
</feature>
<feature type="region of interest" description="Disordered" evidence="3">
    <location>
        <begin position="201"/>
        <end position="235"/>
    </location>
</feature>
<evidence type="ECO:0000313" key="5">
    <source>
        <dbReference type="EMBL" id="RPB12462.1"/>
    </source>
</evidence>
<dbReference type="Gene3D" id="1.20.5.170">
    <property type="match status" value="1"/>
</dbReference>
<accession>A0A3N4KT39</accession>
<feature type="compositionally biased region" description="Polar residues" evidence="3">
    <location>
        <begin position="159"/>
        <end position="185"/>
    </location>
</feature>
<dbReference type="GO" id="GO:0000976">
    <property type="term" value="F:transcription cis-regulatory region binding"/>
    <property type="evidence" value="ECO:0007669"/>
    <property type="project" value="InterPro"/>
</dbReference>
<dbReference type="InterPro" id="IPR046347">
    <property type="entry name" value="bZIP_sf"/>
</dbReference>
<feature type="region of interest" description="Disordered" evidence="3">
    <location>
        <begin position="348"/>
        <end position="385"/>
    </location>
</feature>
<feature type="region of interest" description="Disordered" evidence="3">
    <location>
        <begin position="266"/>
        <end position="290"/>
    </location>
</feature>
<name>A0A3N4KT39_9PEZI</name>
<dbReference type="PROSITE" id="PS00036">
    <property type="entry name" value="BZIP_BASIC"/>
    <property type="match status" value="1"/>
</dbReference>
<feature type="compositionally biased region" description="Polar residues" evidence="3">
    <location>
        <begin position="1"/>
        <end position="16"/>
    </location>
</feature>
<dbReference type="InterPro" id="IPR018287">
    <property type="entry name" value="Hap4_TF_heteromerisation"/>
</dbReference>
<dbReference type="GO" id="GO:0090575">
    <property type="term" value="C:RNA polymerase II transcription regulator complex"/>
    <property type="evidence" value="ECO:0007669"/>
    <property type="project" value="TreeGrafter"/>
</dbReference>